<feature type="binding site" evidence="9">
    <location>
        <begin position="235"/>
        <end position="236"/>
    </location>
    <ligand>
        <name>ATP</name>
        <dbReference type="ChEBI" id="CHEBI:30616"/>
    </ligand>
</feature>
<comment type="catalytic activity">
    <reaction evidence="9">
        <text>D-ribose + ATP = D-ribose 5-phosphate + ADP + H(+)</text>
        <dbReference type="Rhea" id="RHEA:13697"/>
        <dbReference type="ChEBI" id="CHEBI:15378"/>
        <dbReference type="ChEBI" id="CHEBI:30616"/>
        <dbReference type="ChEBI" id="CHEBI:47013"/>
        <dbReference type="ChEBI" id="CHEBI:78346"/>
        <dbReference type="ChEBI" id="CHEBI:456216"/>
        <dbReference type="EC" id="2.7.1.15"/>
    </reaction>
</comment>
<keyword evidence="13" id="KW-1185">Reference proteome</keyword>
<keyword evidence="1 9" id="KW-0808">Transferase</keyword>
<evidence type="ECO:0000256" key="8">
    <source>
        <dbReference type="ARBA" id="ARBA00023277"/>
    </source>
</evidence>
<feature type="binding site" evidence="9">
    <location>
        <position position="191"/>
    </location>
    <ligand>
        <name>ATP</name>
        <dbReference type="ChEBI" id="CHEBI:30616"/>
    </ligand>
</feature>
<comment type="pathway">
    <text evidence="9">Carbohydrate metabolism; D-ribose degradation; D-ribose 5-phosphate from beta-D-ribopyranose: step 2/2.</text>
</comment>
<dbReference type="AlphaFoldDB" id="A0A839QM76"/>
<comment type="function">
    <text evidence="9">Catalyzes the phosphorylation of ribose at O-5 in a reaction requiring ATP and magnesium. The resulting D-ribose-5-phosphate can then be used either for sythesis of nucleotides, histidine, and tryptophan, or as a component of the pentose phosphate pathway.</text>
</comment>
<evidence type="ECO:0000256" key="1">
    <source>
        <dbReference type="ARBA" id="ARBA00022679"/>
    </source>
</evidence>
<evidence type="ECO:0000256" key="4">
    <source>
        <dbReference type="ARBA" id="ARBA00022777"/>
    </source>
</evidence>
<comment type="subcellular location">
    <subcellularLocation>
        <location evidence="9">Cytoplasm</location>
    </subcellularLocation>
</comment>
<comment type="caution">
    <text evidence="12">The sequence shown here is derived from an EMBL/GenBank/DDBJ whole genome shotgun (WGS) entry which is preliminary data.</text>
</comment>
<dbReference type="Pfam" id="PF00294">
    <property type="entry name" value="PfkB"/>
    <property type="match status" value="1"/>
</dbReference>
<dbReference type="GO" id="GO:0046872">
    <property type="term" value="F:metal ion binding"/>
    <property type="evidence" value="ECO:0007669"/>
    <property type="project" value="UniProtKB-KW"/>
</dbReference>
<keyword evidence="4 9" id="KW-0418">Kinase</keyword>
<dbReference type="InterPro" id="IPR011611">
    <property type="entry name" value="PfkB_dom"/>
</dbReference>
<keyword evidence="7 9" id="KW-0630">Potassium</keyword>
<dbReference type="RefSeq" id="WP_221184677.1">
    <property type="nucleotide sequence ID" value="NZ_BAABGK010000109.1"/>
</dbReference>
<dbReference type="InterPro" id="IPR011877">
    <property type="entry name" value="Ribokinase"/>
</dbReference>
<dbReference type="HAMAP" id="MF_01987">
    <property type="entry name" value="Ribokinase"/>
    <property type="match status" value="1"/>
</dbReference>
<dbReference type="InterPro" id="IPR002139">
    <property type="entry name" value="Ribo/fructo_kinase"/>
</dbReference>
<comment type="subunit">
    <text evidence="9">Homodimer.</text>
</comment>
<dbReference type="PANTHER" id="PTHR10584">
    <property type="entry name" value="SUGAR KINASE"/>
    <property type="match status" value="1"/>
</dbReference>
<evidence type="ECO:0000256" key="6">
    <source>
        <dbReference type="ARBA" id="ARBA00022842"/>
    </source>
</evidence>
<feature type="region of interest" description="Disordered" evidence="10">
    <location>
        <begin position="32"/>
        <end position="52"/>
    </location>
</feature>
<gene>
    <name evidence="9" type="primary">rbsK</name>
    <name evidence="12" type="ORF">E9229_003224</name>
</gene>
<keyword evidence="6 9" id="KW-0460">Magnesium</keyword>
<feature type="binding site" evidence="9">
    <location>
        <position position="236"/>
    </location>
    <ligand>
        <name>substrate</name>
    </ligand>
</feature>
<feature type="binding site" evidence="9">
    <location>
        <begin position="20"/>
        <end position="22"/>
    </location>
    <ligand>
        <name>substrate</name>
    </ligand>
</feature>
<evidence type="ECO:0000256" key="2">
    <source>
        <dbReference type="ARBA" id="ARBA00022723"/>
    </source>
</evidence>
<evidence type="ECO:0000256" key="3">
    <source>
        <dbReference type="ARBA" id="ARBA00022741"/>
    </source>
</evidence>
<proteinExistence type="inferred from homology"/>
<evidence type="ECO:0000313" key="12">
    <source>
        <dbReference type="EMBL" id="MBB2996977.1"/>
    </source>
</evidence>
<evidence type="ECO:0000256" key="9">
    <source>
        <dbReference type="HAMAP-Rule" id="MF_01987"/>
    </source>
</evidence>
<dbReference type="Gene3D" id="3.40.1190.20">
    <property type="match status" value="1"/>
</dbReference>
<dbReference type="GO" id="GO:0005829">
    <property type="term" value="C:cytosol"/>
    <property type="evidence" value="ECO:0007669"/>
    <property type="project" value="TreeGrafter"/>
</dbReference>
<dbReference type="UniPathway" id="UPA00916">
    <property type="reaction ID" value="UER00889"/>
</dbReference>
<keyword evidence="2 9" id="KW-0479">Metal-binding</keyword>
<comment type="cofactor">
    <cofactor evidence="9">
        <name>Mg(2+)</name>
        <dbReference type="ChEBI" id="CHEBI:18420"/>
    </cofactor>
    <text evidence="9">Requires a divalent cation, most likely magnesium in vivo, as an electrophilic catalyst to aid phosphoryl group transfer. It is the chelate of the metal and the nucleotide that is the actual substrate.</text>
</comment>
<dbReference type="PANTHER" id="PTHR10584:SF166">
    <property type="entry name" value="RIBOKINASE"/>
    <property type="match status" value="1"/>
</dbReference>
<evidence type="ECO:0000256" key="5">
    <source>
        <dbReference type="ARBA" id="ARBA00022840"/>
    </source>
</evidence>
<dbReference type="Proteomes" id="UP000523000">
    <property type="component" value="Unassembled WGS sequence"/>
</dbReference>
<dbReference type="GO" id="GO:0019303">
    <property type="term" value="P:D-ribose catabolic process"/>
    <property type="evidence" value="ECO:0007669"/>
    <property type="project" value="UniProtKB-UniRule"/>
</dbReference>
<feature type="domain" description="Carbohydrate kinase PfkB" evidence="11">
    <location>
        <begin position="13"/>
        <end position="274"/>
    </location>
</feature>
<feature type="binding site" evidence="9">
    <location>
        <position position="259"/>
    </location>
    <ligand>
        <name>K(+)</name>
        <dbReference type="ChEBI" id="CHEBI:29103"/>
    </ligand>
</feature>
<feature type="binding site" evidence="9">
    <location>
        <begin position="48"/>
        <end position="52"/>
    </location>
    <ligand>
        <name>substrate</name>
    </ligand>
</feature>
<feature type="binding site" evidence="9">
    <location>
        <position position="232"/>
    </location>
    <ligand>
        <name>K(+)</name>
        <dbReference type="ChEBI" id="CHEBI:29103"/>
    </ligand>
</feature>
<protein>
    <recommendedName>
        <fullName evidence="9">Ribokinase</fullName>
        <shortName evidence="9">RK</shortName>
        <ecNumber evidence="9">2.7.1.15</ecNumber>
    </recommendedName>
</protein>
<evidence type="ECO:0000259" key="11">
    <source>
        <dbReference type="Pfam" id="PF00294"/>
    </source>
</evidence>
<keyword evidence="3 9" id="KW-0547">Nucleotide-binding</keyword>
<sequence length="279" mass="27932">MSMDAAAPTGGRVFVVGSINVDTVIRVKTHPRPGETVHASGQVTAPGGKGGNQAAAAARAGASTLMVGRVGSDVPGGTYVEHLSALGVDCSLVQVAETATGQATVMVDDAGENSIIVLEGANGSVTLADIAAMAPLLRAGDVLSTQYELQAPIVEAALVAARAAGAYSILNPSPWQDRPELIALADLVVVNELEAEQLVLDGEGVCLTLGAGGARWGAVGVPAPRITPVDTTGAGDAFTGTLAAGIAAGTDRRQLLADAVAAASDACLRPNAQDWARRP</sequence>
<evidence type="ECO:0000256" key="10">
    <source>
        <dbReference type="SAM" id="MobiDB-lite"/>
    </source>
</evidence>
<evidence type="ECO:0000313" key="13">
    <source>
        <dbReference type="Proteomes" id="UP000523000"/>
    </source>
</evidence>
<keyword evidence="9" id="KW-0963">Cytoplasm</keyword>
<organism evidence="12 13">
    <name type="scientific">Paeniglutamicibacter cryotolerans</name>
    <dbReference type="NCBI Taxonomy" id="670079"/>
    <lineage>
        <taxon>Bacteria</taxon>
        <taxon>Bacillati</taxon>
        <taxon>Actinomycetota</taxon>
        <taxon>Actinomycetes</taxon>
        <taxon>Micrococcales</taxon>
        <taxon>Micrococcaceae</taxon>
        <taxon>Paeniglutamicibacter</taxon>
    </lineage>
</organism>
<feature type="binding site" evidence="9">
    <location>
        <position position="148"/>
    </location>
    <ligand>
        <name>substrate</name>
    </ligand>
</feature>
<keyword evidence="5 9" id="KW-0067">ATP-binding</keyword>
<feature type="binding site" evidence="9">
    <location>
        <position position="262"/>
    </location>
    <ligand>
        <name>K(+)</name>
        <dbReference type="ChEBI" id="CHEBI:29103"/>
    </ligand>
</feature>
<dbReference type="PRINTS" id="PR00990">
    <property type="entry name" value="RIBOKINASE"/>
</dbReference>
<dbReference type="EC" id="2.7.1.15" evidence="9"/>
<feature type="binding site" evidence="9">
    <location>
        <begin position="208"/>
        <end position="213"/>
    </location>
    <ligand>
        <name>ATP</name>
        <dbReference type="ChEBI" id="CHEBI:30616"/>
    </ligand>
</feature>
<dbReference type="EMBL" id="JACHVS010000002">
    <property type="protein sequence ID" value="MBB2996977.1"/>
    <property type="molecule type" value="Genomic_DNA"/>
</dbReference>
<feature type="active site" description="Proton acceptor" evidence="9">
    <location>
        <position position="236"/>
    </location>
</feature>
<dbReference type="SUPFAM" id="SSF53613">
    <property type="entry name" value="Ribokinase-like"/>
    <property type="match status" value="1"/>
</dbReference>
<reference evidence="12 13" key="1">
    <citation type="submission" date="2020-08" db="EMBL/GenBank/DDBJ databases">
        <title>Sequencing the genomes of 1000 actinobacteria strains.</title>
        <authorList>
            <person name="Klenk H.-P."/>
        </authorList>
    </citation>
    <scope>NUCLEOTIDE SEQUENCE [LARGE SCALE GENOMIC DNA]</scope>
    <source>
        <strain evidence="12 13">DSM 22826</strain>
    </source>
</reference>
<dbReference type="InterPro" id="IPR029056">
    <property type="entry name" value="Ribokinase-like"/>
</dbReference>
<dbReference type="GO" id="GO:0005524">
    <property type="term" value="F:ATP binding"/>
    <property type="evidence" value="ECO:0007669"/>
    <property type="project" value="UniProtKB-UniRule"/>
</dbReference>
<comment type="similarity">
    <text evidence="9">Belongs to the carbohydrate kinase PfkB family. Ribokinase subfamily.</text>
</comment>
<keyword evidence="8 9" id="KW-0119">Carbohydrate metabolism</keyword>
<evidence type="ECO:0000256" key="7">
    <source>
        <dbReference type="ARBA" id="ARBA00022958"/>
    </source>
</evidence>
<name>A0A839QM76_9MICC</name>
<dbReference type="GO" id="GO:0004747">
    <property type="term" value="F:ribokinase activity"/>
    <property type="evidence" value="ECO:0007669"/>
    <property type="project" value="UniProtKB-UniRule"/>
</dbReference>
<feature type="binding site" evidence="9">
    <location>
        <position position="230"/>
    </location>
    <ligand>
        <name>K(+)</name>
        <dbReference type="ChEBI" id="CHEBI:29103"/>
    </ligand>
</feature>
<accession>A0A839QM76</accession>
<comment type="activity regulation">
    <text evidence="9">Activated by a monovalent cation that binds near, but not in, the active site. The most likely occupant of the site in vivo is potassium. Ion binding induces a conformational change that may alter substrate affinity.</text>
</comment>
<comment type="caution">
    <text evidence="9">Lacks conserved residue(s) required for the propagation of feature annotation.</text>
</comment>